<dbReference type="EMBL" id="SGPL01000859">
    <property type="protein sequence ID" value="THH06633.1"/>
    <property type="molecule type" value="Genomic_DNA"/>
</dbReference>
<gene>
    <name evidence="1" type="ORF">EW146_g9550</name>
</gene>
<reference evidence="1 2" key="1">
    <citation type="submission" date="2019-02" db="EMBL/GenBank/DDBJ databases">
        <title>Genome sequencing of the rare red list fungi Bondarzewia mesenterica.</title>
        <authorList>
            <person name="Buettner E."/>
            <person name="Kellner H."/>
        </authorList>
    </citation>
    <scope>NUCLEOTIDE SEQUENCE [LARGE SCALE GENOMIC DNA]</scope>
    <source>
        <strain evidence="1 2">DSM 108281</strain>
    </source>
</reference>
<dbReference type="CDD" id="cd09272">
    <property type="entry name" value="RNase_HI_RT_Ty1"/>
    <property type="match status" value="1"/>
</dbReference>
<evidence type="ECO:0008006" key="3">
    <source>
        <dbReference type="Google" id="ProtNLM"/>
    </source>
</evidence>
<evidence type="ECO:0000313" key="2">
    <source>
        <dbReference type="Proteomes" id="UP000310158"/>
    </source>
</evidence>
<dbReference type="PANTHER" id="PTHR11439">
    <property type="entry name" value="GAG-POL-RELATED RETROTRANSPOSON"/>
    <property type="match status" value="1"/>
</dbReference>
<dbReference type="AlphaFoldDB" id="A0A4V3XCN6"/>
<dbReference type="OrthoDB" id="3344688at2759"/>
<comment type="caution">
    <text evidence="1">The sequence shown here is derived from an EMBL/GenBank/DDBJ whole genome shotgun (WGS) entry which is preliminary data.</text>
</comment>
<keyword evidence="2" id="KW-1185">Reference proteome</keyword>
<name>A0A4V3XCN6_9AGAM</name>
<sequence>MNIAASNAAEIALIKAELRTKFEIVELGPVRWLIGLAIRRDRATRTVGIFQMALINNIVSQFGLTDAHPVSTPLDHNVHLSHDDCPRTESERSAIVTIPYRQLIGSLMYLILGSRPDIAFAVSHLSQFNVNPGLRHWTAAKHVVRYLKGSCNFELTLGDTCPTEIHGYCDASFGGVPGPDGSGARRSISGFGFSFGRSCGLISWSSKRQDTTATSTSAAEYVASAHAAKEALWLQNVLELLEFDILRPSIIHCDN</sequence>
<accession>A0A4V3XCN6</accession>
<evidence type="ECO:0000313" key="1">
    <source>
        <dbReference type="EMBL" id="THH06633.1"/>
    </source>
</evidence>
<protein>
    <recommendedName>
        <fullName evidence="3">Reverse transcriptase Ty1/copia-type domain-containing protein</fullName>
    </recommendedName>
</protein>
<proteinExistence type="predicted"/>
<organism evidence="1 2">
    <name type="scientific">Bondarzewia mesenterica</name>
    <dbReference type="NCBI Taxonomy" id="1095465"/>
    <lineage>
        <taxon>Eukaryota</taxon>
        <taxon>Fungi</taxon>
        <taxon>Dikarya</taxon>
        <taxon>Basidiomycota</taxon>
        <taxon>Agaricomycotina</taxon>
        <taxon>Agaricomycetes</taxon>
        <taxon>Russulales</taxon>
        <taxon>Bondarzewiaceae</taxon>
        <taxon>Bondarzewia</taxon>
    </lineage>
</organism>
<dbReference type="Proteomes" id="UP000310158">
    <property type="component" value="Unassembled WGS sequence"/>
</dbReference>
<dbReference type="PANTHER" id="PTHR11439:SF483">
    <property type="entry name" value="PEPTIDE SYNTHASE GLIP-LIKE, PUTATIVE (AFU_ORTHOLOGUE AFUA_3G12920)-RELATED"/>
    <property type="match status" value="1"/>
</dbReference>